<gene>
    <name evidence="2" type="ORF">EZS28_053692</name>
</gene>
<dbReference type="Proteomes" id="UP000324800">
    <property type="component" value="Unassembled WGS sequence"/>
</dbReference>
<evidence type="ECO:0000313" key="3">
    <source>
        <dbReference type="Proteomes" id="UP000324800"/>
    </source>
</evidence>
<proteinExistence type="predicted"/>
<feature type="compositionally biased region" description="Basic and acidic residues" evidence="1">
    <location>
        <begin position="57"/>
        <end position="68"/>
    </location>
</feature>
<evidence type="ECO:0000256" key="1">
    <source>
        <dbReference type="SAM" id="MobiDB-lite"/>
    </source>
</evidence>
<evidence type="ECO:0000313" key="2">
    <source>
        <dbReference type="EMBL" id="KAA6328663.1"/>
    </source>
</evidence>
<comment type="caution">
    <text evidence="2">The sequence shown here is derived from an EMBL/GenBank/DDBJ whole genome shotgun (WGS) entry which is preliminary data.</text>
</comment>
<sequence>MTATVNTYRITNQVLTHVILYADEVEEAQIITRIKRKRRPAKTAAEQIRENRKRRRLANEDDNLKESSDEAVNLNAAKDQAPGPEFLENGAPSPGYVPFPQNSGPTPSAAYTLCIVPNELQRY</sequence>
<organism evidence="2 3">
    <name type="scientific">Streblomastix strix</name>
    <dbReference type="NCBI Taxonomy" id="222440"/>
    <lineage>
        <taxon>Eukaryota</taxon>
        <taxon>Metamonada</taxon>
        <taxon>Preaxostyla</taxon>
        <taxon>Oxymonadida</taxon>
        <taxon>Streblomastigidae</taxon>
        <taxon>Streblomastix</taxon>
    </lineage>
</organism>
<feature type="region of interest" description="Disordered" evidence="1">
    <location>
        <begin position="35"/>
        <end position="110"/>
    </location>
</feature>
<dbReference type="AlphaFoldDB" id="A0A5J4R7P2"/>
<name>A0A5J4R7P2_9EUKA</name>
<protein>
    <submittedName>
        <fullName evidence="2">Uncharacterized protein</fullName>
    </submittedName>
</protein>
<dbReference type="EMBL" id="SNRW01043266">
    <property type="protein sequence ID" value="KAA6328663.1"/>
    <property type="molecule type" value="Genomic_DNA"/>
</dbReference>
<accession>A0A5J4R7P2</accession>
<reference evidence="2 3" key="1">
    <citation type="submission" date="2019-03" db="EMBL/GenBank/DDBJ databases">
        <title>Single cell metagenomics reveals metabolic interactions within the superorganism composed of flagellate Streblomastix strix and complex community of Bacteroidetes bacteria on its surface.</title>
        <authorList>
            <person name="Treitli S.C."/>
            <person name="Kolisko M."/>
            <person name="Husnik F."/>
            <person name="Keeling P."/>
            <person name="Hampl V."/>
        </authorList>
    </citation>
    <scope>NUCLEOTIDE SEQUENCE [LARGE SCALE GENOMIC DNA]</scope>
    <source>
        <strain evidence="2">ST1C</strain>
    </source>
</reference>